<accession>A0A0K2TU31</accession>
<sequence length="57" mass="6381">MTSIGLWELNTGDLLHIIFCAAAQSMECNTTSLMEYSVQNINIIYTDDSVMNLLHSN</sequence>
<reference evidence="1" key="1">
    <citation type="submission" date="2014-05" db="EMBL/GenBank/DDBJ databases">
        <authorList>
            <person name="Chronopoulou M."/>
        </authorList>
    </citation>
    <scope>NUCLEOTIDE SEQUENCE</scope>
    <source>
        <tissue evidence="1">Whole organism</tissue>
    </source>
</reference>
<evidence type="ECO:0000313" key="1">
    <source>
        <dbReference type="EMBL" id="CDW28896.1"/>
    </source>
</evidence>
<name>A0A0K2TU31_LEPSM</name>
<proteinExistence type="predicted"/>
<dbReference type="EMBL" id="HACA01011535">
    <property type="protein sequence ID" value="CDW28896.1"/>
    <property type="molecule type" value="Transcribed_RNA"/>
</dbReference>
<dbReference type="AlphaFoldDB" id="A0A0K2TU31"/>
<protein>
    <submittedName>
        <fullName evidence="1">Uncharacterized protein</fullName>
    </submittedName>
</protein>
<organism evidence="1">
    <name type="scientific">Lepeophtheirus salmonis</name>
    <name type="common">Salmon louse</name>
    <name type="synonym">Caligus salmonis</name>
    <dbReference type="NCBI Taxonomy" id="72036"/>
    <lineage>
        <taxon>Eukaryota</taxon>
        <taxon>Metazoa</taxon>
        <taxon>Ecdysozoa</taxon>
        <taxon>Arthropoda</taxon>
        <taxon>Crustacea</taxon>
        <taxon>Multicrustacea</taxon>
        <taxon>Hexanauplia</taxon>
        <taxon>Copepoda</taxon>
        <taxon>Siphonostomatoida</taxon>
        <taxon>Caligidae</taxon>
        <taxon>Lepeophtheirus</taxon>
    </lineage>
</organism>